<sequence length="270" mass="31397">MVVIVMFLELVLLAITGCSVAHREEPLAYAYNLTAVIHRKFLNNRLGVRSLHRRVRRYTYDRSYGVNHEEAMMLLRKHNEYRSMQNSSNMLFMEWNYDLQELAQAYADKCYWGHSKKAYRKNVGGFKHVGENLYAGNQKFDINTPIKMWYDEIKDYVYETRYCPPGVMCGHYTQVVWHHSYALGCGITFCENLKNTRFSKGYYVVCHYGPAGNYIGRPPFKKGKACTDCDKEKYPFCIRGLCSSRPQIGSESVKLVPQATIVFFILSSLF</sequence>
<dbReference type="GO" id="GO:0005576">
    <property type="term" value="C:extracellular region"/>
    <property type="evidence" value="ECO:0007669"/>
    <property type="project" value="InterPro"/>
</dbReference>
<dbReference type="InterPro" id="IPR018244">
    <property type="entry name" value="Allrgn_V5/Tpx1_CS"/>
</dbReference>
<reference evidence="3 4" key="1">
    <citation type="journal article" date="2021" name="Elife">
        <title>Chloroplast acquisition without the gene transfer in kleptoplastic sea slugs, Plakobranchus ocellatus.</title>
        <authorList>
            <person name="Maeda T."/>
            <person name="Takahashi S."/>
            <person name="Yoshida T."/>
            <person name="Shimamura S."/>
            <person name="Takaki Y."/>
            <person name="Nagai Y."/>
            <person name="Toyoda A."/>
            <person name="Suzuki Y."/>
            <person name="Arimoto A."/>
            <person name="Ishii H."/>
            <person name="Satoh N."/>
            <person name="Nishiyama T."/>
            <person name="Hasebe M."/>
            <person name="Maruyama T."/>
            <person name="Minagawa J."/>
            <person name="Obokata J."/>
            <person name="Shigenobu S."/>
        </authorList>
    </citation>
    <scope>NUCLEOTIDE SEQUENCE [LARGE SCALE GENOMIC DNA]</scope>
</reference>
<feature type="signal peptide" evidence="1">
    <location>
        <begin position="1"/>
        <end position="21"/>
    </location>
</feature>
<dbReference type="EMBL" id="BMAT01012458">
    <property type="protein sequence ID" value="GFR92854.1"/>
    <property type="molecule type" value="Genomic_DNA"/>
</dbReference>
<dbReference type="InterPro" id="IPR014044">
    <property type="entry name" value="CAP_dom"/>
</dbReference>
<dbReference type="Pfam" id="PF00188">
    <property type="entry name" value="CAP"/>
    <property type="match status" value="1"/>
</dbReference>
<protein>
    <submittedName>
        <fullName evidence="3">Peptidase inhibitor 16</fullName>
    </submittedName>
</protein>
<dbReference type="AlphaFoldDB" id="A0AAV4H522"/>
<dbReference type="PRINTS" id="PR00837">
    <property type="entry name" value="V5TPXLIKE"/>
</dbReference>
<evidence type="ECO:0000313" key="3">
    <source>
        <dbReference type="EMBL" id="GFR92854.1"/>
    </source>
</evidence>
<dbReference type="Gene3D" id="3.40.33.10">
    <property type="entry name" value="CAP"/>
    <property type="match status" value="1"/>
</dbReference>
<comment type="caution">
    <text evidence="3">The sequence shown here is derived from an EMBL/GenBank/DDBJ whole genome shotgun (WGS) entry which is preliminary data.</text>
</comment>
<feature type="chain" id="PRO_5043696977" evidence="1">
    <location>
        <begin position="22"/>
        <end position="270"/>
    </location>
</feature>
<dbReference type="SUPFAM" id="SSF55797">
    <property type="entry name" value="PR-1-like"/>
    <property type="match status" value="1"/>
</dbReference>
<dbReference type="PANTHER" id="PTHR10334">
    <property type="entry name" value="CYSTEINE-RICH SECRETORY PROTEIN-RELATED"/>
    <property type="match status" value="1"/>
</dbReference>
<feature type="domain" description="SCP" evidence="2">
    <location>
        <begin position="69"/>
        <end position="216"/>
    </location>
</feature>
<dbReference type="PROSITE" id="PS01009">
    <property type="entry name" value="CRISP_1"/>
    <property type="match status" value="1"/>
</dbReference>
<dbReference type="SMART" id="SM00198">
    <property type="entry name" value="SCP"/>
    <property type="match status" value="1"/>
</dbReference>
<keyword evidence="4" id="KW-1185">Reference proteome</keyword>
<evidence type="ECO:0000256" key="1">
    <source>
        <dbReference type="SAM" id="SignalP"/>
    </source>
</evidence>
<dbReference type="PROSITE" id="PS01010">
    <property type="entry name" value="CRISP_2"/>
    <property type="match status" value="1"/>
</dbReference>
<evidence type="ECO:0000259" key="2">
    <source>
        <dbReference type="SMART" id="SM00198"/>
    </source>
</evidence>
<dbReference type="InterPro" id="IPR035940">
    <property type="entry name" value="CAP_sf"/>
</dbReference>
<dbReference type="Proteomes" id="UP000762676">
    <property type="component" value="Unassembled WGS sequence"/>
</dbReference>
<gene>
    <name evidence="3" type="ORF">ElyMa_006211900</name>
</gene>
<organism evidence="3 4">
    <name type="scientific">Elysia marginata</name>
    <dbReference type="NCBI Taxonomy" id="1093978"/>
    <lineage>
        <taxon>Eukaryota</taxon>
        <taxon>Metazoa</taxon>
        <taxon>Spiralia</taxon>
        <taxon>Lophotrochozoa</taxon>
        <taxon>Mollusca</taxon>
        <taxon>Gastropoda</taxon>
        <taxon>Heterobranchia</taxon>
        <taxon>Euthyneura</taxon>
        <taxon>Panpulmonata</taxon>
        <taxon>Sacoglossa</taxon>
        <taxon>Placobranchoidea</taxon>
        <taxon>Plakobranchidae</taxon>
        <taxon>Elysia</taxon>
    </lineage>
</organism>
<proteinExistence type="predicted"/>
<keyword evidence="1" id="KW-0732">Signal</keyword>
<evidence type="ECO:0000313" key="4">
    <source>
        <dbReference type="Proteomes" id="UP000762676"/>
    </source>
</evidence>
<name>A0AAV4H522_9GAST</name>
<dbReference type="InterPro" id="IPR001283">
    <property type="entry name" value="CRISP-related"/>
</dbReference>
<accession>A0AAV4H522</accession>